<dbReference type="PROSITE" id="PS51670">
    <property type="entry name" value="SHKT"/>
    <property type="match status" value="1"/>
</dbReference>
<evidence type="ECO:0000313" key="7">
    <source>
        <dbReference type="RefSeq" id="XP_007934348.1"/>
    </source>
</evidence>
<dbReference type="Pfam" id="PF00188">
    <property type="entry name" value="CAP"/>
    <property type="match status" value="1"/>
</dbReference>
<evidence type="ECO:0000313" key="6">
    <source>
        <dbReference type="Proteomes" id="UP000694850"/>
    </source>
</evidence>
<evidence type="ECO:0000256" key="4">
    <source>
        <dbReference type="SAM" id="SignalP"/>
    </source>
</evidence>
<dbReference type="SMART" id="SM00198">
    <property type="entry name" value="SCP"/>
    <property type="match status" value="1"/>
</dbReference>
<dbReference type="CDD" id="cd05383">
    <property type="entry name" value="CAP_CRISP"/>
    <property type="match status" value="1"/>
</dbReference>
<organism evidence="6 7">
    <name type="scientific">Orycteropus afer afer</name>
    <dbReference type="NCBI Taxonomy" id="1230840"/>
    <lineage>
        <taxon>Eukaryota</taxon>
        <taxon>Metazoa</taxon>
        <taxon>Chordata</taxon>
        <taxon>Craniata</taxon>
        <taxon>Vertebrata</taxon>
        <taxon>Euteleostomi</taxon>
        <taxon>Mammalia</taxon>
        <taxon>Eutheria</taxon>
        <taxon>Afrotheria</taxon>
        <taxon>Tubulidentata</taxon>
        <taxon>Orycteropodidae</taxon>
        <taxon>Orycteropus</taxon>
    </lineage>
</organism>
<feature type="domain" description="ShKT" evidence="5">
    <location>
        <begin position="206"/>
        <end position="239"/>
    </location>
</feature>
<dbReference type="InterPro" id="IPR014044">
    <property type="entry name" value="CAP_dom"/>
</dbReference>
<feature type="chain" id="PRO_5034715542" evidence="4">
    <location>
        <begin position="23"/>
        <end position="244"/>
    </location>
</feature>
<dbReference type="Gene3D" id="1.10.10.740">
    <property type="entry name" value="Crisp domain"/>
    <property type="match status" value="1"/>
</dbReference>
<dbReference type="InterPro" id="IPR035940">
    <property type="entry name" value="CAP_sf"/>
</dbReference>
<proteinExistence type="inferred from homology"/>
<dbReference type="GeneID" id="103193058"/>
<sequence length="244" mass="27002">MTLLSVVLFLTAVLLPSFPANGQDPGFAALSTTLQQVQTEIVNKHNDLRRNVSPQASDMLKMMWDSEAQVNAQNWANKCNYHHSQEEDRRTNIKCGENLFMSSVPTSWSNAIQSWTAEAHDFVFGVGAKNPDAPIGHFTQAVWATSFRVGCGISYCPSQGTLAYFYVCQYCPVGNHVTRQYSPYKPGPPCSSCPGYCDNKLCTNSCNYEDGYGNCPDLKKMVTCEHEVVKSSCQASCNCEGKIY</sequence>
<feature type="signal peptide" evidence="4">
    <location>
        <begin position="1"/>
        <end position="22"/>
    </location>
</feature>
<accession>A0A8B6ZF88</accession>
<dbReference type="SUPFAM" id="SSF55797">
    <property type="entry name" value="PR-1-like"/>
    <property type="match status" value="1"/>
</dbReference>
<dbReference type="InterPro" id="IPR001283">
    <property type="entry name" value="CRISP-related"/>
</dbReference>
<dbReference type="AlphaFoldDB" id="A0A8B6ZF88"/>
<feature type="disulfide bond" evidence="3">
    <location>
        <begin position="215"/>
        <end position="233"/>
    </location>
</feature>
<comment type="caution">
    <text evidence="3">Lacks conserved residue(s) required for the propagation of feature annotation.</text>
</comment>
<keyword evidence="4" id="KW-0732">Signal</keyword>
<evidence type="ECO:0000259" key="5">
    <source>
        <dbReference type="PROSITE" id="PS51670"/>
    </source>
</evidence>
<dbReference type="Gene3D" id="3.40.33.10">
    <property type="entry name" value="CAP"/>
    <property type="match status" value="1"/>
</dbReference>
<dbReference type="InterPro" id="IPR042076">
    <property type="entry name" value="Crisp-like_dom"/>
</dbReference>
<protein>
    <submittedName>
        <fullName evidence="7">Cysteine-rich secretory protein 3-like</fullName>
    </submittedName>
</protein>
<dbReference type="InterPro" id="IPR013871">
    <property type="entry name" value="Cysteine_rich_secretory"/>
</dbReference>
<dbReference type="PRINTS" id="PR00837">
    <property type="entry name" value="V5TPXLIKE"/>
</dbReference>
<dbReference type="FunFam" id="3.40.33.10:FF:000005">
    <property type="entry name" value="Cysteine-rich secretory protein 2"/>
    <property type="match status" value="1"/>
</dbReference>
<dbReference type="Pfam" id="PF08562">
    <property type="entry name" value="Crisp"/>
    <property type="match status" value="1"/>
</dbReference>
<dbReference type="FunFam" id="1.10.10.740:FF:000001">
    <property type="entry name" value="Cysteine-rich secretory protein 2"/>
    <property type="match status" value="1"/>
</dbReference>
<comment type="similarity">
    <text evidence="1">Belongs to the CRISP family.</text>
</comment>
<evidence type="ECO:0000256" key="1">
    <source>
        <dbReference type="ARBA" id="ARBA00009923"/>
    </source>
</evidence>
<dbReference type="InterPro" id="IPR034117">
    <property type="entry name" value="SCP_CRISP"/>
</dbReference>
<dbReference type="InterPro" id="IPR003582">
    <property type="entry name" value="ShKT_dom"/>
</dbReference>
<feature type="disulfide bond" evidence="3">
    <location>
        <begin position="224"/>
        <end position="237"/>
    </location>
</feature>
<name>A0A8B6ZF88_ORYAF</name>
<reference evidence="7" key="1">
    <citation type="submission" date="2025-08" db="UniProtKB">
        <authorList>
            <consortium name="RefSeq"/>
        </authorList>
    </citation>
    <scope>IDENTIFICATION</scope>
</reference>
<dbReference type="Proteomes" id="UP000694850">
    <property type="component" value="Unplaced"/>
</dbReference>
<evidence type="ECO:0000256" key="3">
    <source>
        <dbReference type="PROSITE-ProRule" id="PRU01005"/>
    </source>
</evidence>
<dbReference type="OrthoDB" id="737510at2759"/>
<dbReference type="SUPFAM" id="SSF57546">
    <property type="entry name" value="Crisp domain-like"/>
    <property type="match status" value="1"/>
</dbReference>
<gene>
    <name evidence="7" type="primary">LOC103193058</name>
</gene>
<evidence type="ECO:0000256" key="2">
    <source>
        <dbReference type="ARBA" id="ARBA00023157"/>
    </source>
</evidence>
<dbReference type="PANTHER" id="PTHR10334">
    <property type="entry name" value="CYSTEINE-RICH SECRETORY PROTEIN-RELATED"/>
    <property type="match status" value="1"/>
</dbReference>
<keyword evidence="2 3" id="KW-1015">Disulfide bond</keyword>
<keyword evidence="6" id="KW-1185">Reference proteome</keyword>
<dbReference type="RefSeq" id="XP_007934348.1">
    <property type="nucleotide sequence ID" value="XM_007936157.1"/>
</dbReference>